<gene>
    <name evidence="2" type="ORF">NRB56_52990</name>
</gene>
<accession>A0A7K0DVA4</accession>
<reference evidence="2 3" key="1">
    <citation type="submission" date="2019-10" db="EMBL/GenBank/DDBJ databases">
        <title>Nocardia macrotermitis sp. nov. and Nocardia aurantia sp. nov., isolated from the gut of fungus growing-termite Macrotermes natalensis.</title>
        <authorList>
            <person name="Benndorf R."/>
            <person name="Schwitalla J."/>
            <person name="Martin K."/>
            <person name="De Beer W."/>
            <person name="Kaster A.-K."/>
            <person name="Vollmers J."/>
            <person name="Poulsen M."/>
            <person name="Beemelmanns C."/>
        </authorList>
    </citation>
    <scope>NUCLEOTIDE SEQUENCE [LARGE SCALE GENOMIC DNA]</scope>
    <source>
        <strain evidence="2 3">RB56</strain>
    </source>
</reference>
<keyword evidence="3" id="KW-1185">Reference proteome</keyword>
<protein>
    <submittedName>
        <fullName evidence="2">Uncharacterized protein</fullName>
    </submittedName>
</protein>
<name>A0A7K0DVA4_9NOCA</name>
<feature type="transmembrane region" description="Helical" evidence="1">
    <location>
        <begin position="44"/>
        <end position="65"/>
    </location>
</feature>
<organism evidence="2 3">
    <name type="scientific">Nocardia aurantia</name>
    <dbReference type="NCBI Taxonomy" id="2585199"/>
    <lineage>
        <taxon>Bacteria</taxon>
        <taxon>Bacillati</taxon>
        <taxon>Actinomycetota</taxon>
        <taxon>Actinomycetes</taxon>
        <taxon>Mycobacteriales</taxon>
        <taxon>Nocardiaceae</taxon>
        <taxon>Nocardia</taxon>
    </lineage>
</organism>
<evidence type="ECO:0000313" key="2">
    <source>
        <dbReference type="EMBL" id="MQY29706.1"/>
    </source>
</evidence>
<sequence length="177" mass="19806">MRMVRAGVVPGWRALLYSCLGVLVAVGVCAVIVVVFGLNRVFTGLGAGAAGGIALLVVLFGRDVIVLTERAIYRRTPWAESSIDWDRVVAGRFAMDERDRWSLALDLSGGDERHGELVLLTIPPVVRPISNPYEQRKREQVLEIRRMLRYKRIPVTILPEIARALQQHWKLAPPSTR</sequence>
<proteinExistence type="predicted"/>
<feature type="transmembrane region" description="Helical" evidence="1">
    <location>
        <begin position="12"/>
        <end position="38"/>
    </location>
</feature>
<dbReference type="EMBL" id="WEGI01000012">
    <property type="protein sequence ID" value="MQY29706.1"/>
    <property type="molecule type" value="Genomic_DNA"/>
</dbReference>
<dbReference type="Proteomes" id="UP000431401">
    <property type="component" value="Unassembled WGS sequence"/>
</dbReference>
<keyword evidence="1" id="KW-0812">Transmembrane</keyword>
<comment type="caution">
    <text evidence="2">The sequence shown here is derived from an EMBL/GenBank/DDBJ whole genome shotgun (WGS) entry which is preliminary data.</text>
</comment>
<evidence type="ECO:0000313" key="3">
    <source>
        <dbReference type="Proteomes" id="UP000431401"/>
    </source>
</evidence>
<dbReference type="RefSeq" id="WP_194290999.1">
    <property type="nucleotide sequence ID" value="NZ_WEGI01000012.1"/>
</dbReference>
<dbReference type="AlphaFoldDB" id="A0A7K0DVA4"/>
<evidence type="ECO:0000256" key="1">
    <source>
        <dbReference type="SAM" id="Phobius"/>
    </source>
</evidence>
<keyword evidence="1" id="KW-1133">Transmembrane helix</keyword>
<keyword evidence="1" id="KW-0472">Membrane</keyword>